<dbReference type="SUPFAM" id="SSF110849">
    <property type="entry name" value="ParB/Sulfiredoxin"/>
    <property type="match status" value="1"/>
</dbReference>
<dbReference type="Proteomes" id="UP000580568">
    <property type="component" value="Unassembled WGS sequence"/>
</dbReference>
<reference evidence="6 7" key="1">
    <citation type="submission" date="2020-07" db="EMBL/GenBank/DDBJ databases">
        <title>A new beta-1,3-glucan-decomposing anaerobic bacterium isolated from anoxic soil subjected to biological soil disinfestation.</title>
        <authorList>
            <person name="Ueki A."/>
            <person name="Tonouchi A."/>
        </authorList>
    </citation>
    <scope>NUCLEOTIDE SEQUENCE [LARGE SCALE GENOMIC DNA]</scope>
    <source>
        <strain evidence="6 7">TW1</strain>
    </source>
</reference>
<comment type="similarity">
    <text evidence="2">Belongs to the ParB family.</text>
</comment>
<gene>
    <name evidence="6" type="ORF">bsdtw1_04471</name>
</gene>
<sequence>MNKKFGLGKGLSALIPEDDNDTSEEMVNKSATLIPLNNIKANESQPRRYFDNDKINELSESIKNHGIIQPLILKKENETYTIIAGERRWRAAKQLMLKEVPAIVMDIDDKEILEISLIENIQREDLNAIEEAQAYERLLHEFSLTQEKLSERIGKSRTAIANTIRLLNLDKRVQSYIIEGVLSEGHGRAILALSDKDKQYEIAQKAIDESLSVRDVEKLIKTYLSKFDKVEEKKDEEILKPYYKDIQEQLQNYFGTKVNINSKKNKGKIEIEYYSEEDLQRILEIINI</sequence>
<dbReference type="GO" id="GO:0003677">
    <property type="term" value="F:DNA binding"/>
    <property type="evidence" value="ECO:0007669"/>
    <property type="project" value="UniProtKB-KW"/>
</dbReference>
<dbReference type="InterPro" id="IPR041468">
    <property type="entry name" value="HTH_ParB/Spo0J"/>
</dbReference>
<accession>A0A6V8SLZ0</accession>
<dbReference type="EMBL" id="BLZR01000001">
    <property type="protein sequence ID" value="GFP78264.1"/>
    <property type="molecule type" value="Genomic_DNA"/>
</dbReference>
<dbReference type="SMART" id="SM00470">
    <property type="entry name" value="ParB"/>
    <property type="match status" value="1"/>
</dbReference>
<evidence type="ECO:0000256" key="4">
    <source>
        <dbReference type="ARBA" id="ARBA00023125"/>
    </source>
</evidence>
<dbReference type="SUPFAM" id="SSF109709">
    <property type="entry name" value="KorB DNA-binding domain-like"/>
    <property type="match status" value="1"/>
</dbReference>
<dbReference type="CDD" id="cd16393">
    <property type="entry name" value="SPO0J_N"/>
    <property type="match status" value="1"/>
</dbReference>
<keyword evidence="3" id="KW-0159">Chromosome partition</keyword>
<dbReference type="Gene3D" id="3.90.1530.30">
    <property type="match status" value="1"/>
</dbReference>
<dbReference type="GO" id="GO:0005694">
    <property type="term" value="C:chromosome"/>
    <property type="evidence" value="ECO:0007669"/>
    <property type="project" value="TreeGrafter"/>
</dbReference>
<proteinExistence type="inferred from homology"/>
<dbReference type="NCBIfam" id="TIGR00180">
    <property type="entry name" value="parB_part"/>
    <property type="match status" value="1"/>
</dbReference>
<comment type="caution">
    <text evidence="6">The sequence shown here is derived from an EMBL/GenBank/DDBJ whole genome shotgun (WGS) entry which is preliminary data.</text>
</comment>
<dbReference type="GO" id="GO:0009295">
    <property type="term" value="C:nucleoid"/>
    <property type="evidence" value="ECO:0007669"/>
    <property type="project" value="UniProtKB-SubCell"/>
</dbReference>
<dbReference type="InterPro" id="IPR003115">
    <property type="entry name" value="ParB_N"/>
</dbReference>
<dbReference type="FunFam" id="3.90.1530.30:FF:000001">
    <property type="entry name" value="Chromosome partitioning protein ParB"/>
    <property type="match status" value="1"/>
</dbReference>
<dbReference type="InterPro" id="IPR057240">
    <property type="entry name" value="ParB_dimer_C"/>
</dbReference>
<evidence type="ECO:0000256" key="1">
    <source>
        <dbReference type="ARBA" id="ARBA00004453"/>
    </source>
</evidence>
<dbReference type="InterPro" id="IPR004437">
    <property type="entry name" value="ParB/RepB/Spo0J"/>
</dbReference>
<dbReference type="PANTHER" id="PTHR33375">
    <property type="entry name" value="CHROMOSOME-PARTITIONING PROTEIN PARB-RELATED"/>
    <property type="match status" value="1"/>
</dbReference>
<keyword evidence="4" id="KW-0238">DNA-binding</keyword>
<protein>
    <submittedName>
        <fullName evidence="6">Stage 0 sporulation protein J</fullName>
    </submittedName>
</protein>
<organism evidence="6 7">
    <name type="scientific">Clostridium fungisolvens</name>
    <dbReference type="NCBI Taxonomy" id="1604897"/>
    <lineage>
        <taxon>Bacteria</taxon>
        <taxon>Bacillati</taxon>
        <taxon>Bacillota</taxon>
        <taxon>Clostridia</taxon>
        <taxon>Eubacteriales</taxon>
        <taxon>Clostridiaceae</taxon>
        <taxon>Clostridium</taxon>
    </lineage>
</organism>
<dbReference type="RefSeq" id="WP_183279568.1">
    <property type="nucleotide sequence ID" value="NZ_BLZR01000001.1"/>
</dbReference>
<evidence type="ECO:0000313" key="6">
    <source>
        <dbReference type="EMBL" id="GFP78264.1"/>
    </source>
</evidence>
<name>A0A6V8SLZ0_9CLOT</name>
<evidence type="ECO:0000256" key="3">
    <source>
        <dbReference type="ARBA" id="ARBA00022829"/>
    </source>
</evidence>
<dbReference type="GO" id="GO:0007059">
    <property type="term" value="P:chromosome segregation"/>
    <property type="evidence" value="ECO:0007669"/>
    <property type="project" value="UniProtKB-KW"/>
</dbReference>
<dbReference type="AlphaFoldDB" id="A0A6V8SLZ0"/>
<dbReference type="Gene3D" id="1.10.10.2830">
    <property type="match status" value="1"/>
</dbReference>
<dbReference type="Pfam" id="PF23552">
    <property type="entry name" value="ParB_C"/>
    <property type="match status" value="1"/>
</dbReference>
<evidence type="ECO:0000313" key="7">
    <source>
        <dbReference type="Proteomes" id="UP000580568"/>
    </source>
</evidence>
<dbReference type="Pfam" id="PF02195">
    <property type="entry name" value="ParB_N"/>
    <property type="match status" value="1"/>
</dbReference>
<feature type="domain" description="ParB-like N-terminal" evidence="5">
    <location>
        <begin position="32"/>
        <end position="121"/>
    </location>
</feature>
<dbReference type="GO" id="GO:0045881">
    <property type="term" value="P:positive regulation of sporulation resulting in formation of a cellular spore"/>
    <property type="evidence" value="ECO:0007669"/>
    <property type="project" value="TreeGrafter"/>
</dbReference>
<dbReference type="Pfam" id="PF17762">
    <property type="entry name" value="HTH_ParB"/>
    <property type="match status" value="1"/>
</dbReference>
<keyword evidence="7" id="KW-1185">Reference proteome</keyword>
<dbReference type="InterPro" id="IPR036086">
    <property type="entry name" value="ParB/Sulfiredoxin_sf"/>
</dbReference>
<evidence type="ECO:0000259" key="5">
    <source>
        <dbReference type="SMART" id="SM00470"/>
    </source>
</evidence>
<dbReference type="PANTHER" id="PTHR33375:SF1">
    <property type="entry name" value="CHROMOSOME-PARTITIONING PROTEIN PARB-RELATED"/>
    <property type="match status" value="1"/>
</dbReference>
<evidence type="ECO:0000256" key="2">
    <source>
        <dbReference type="ARBA" id="ARBA00006295"/>
    </source>
</evidence>
<dbReference type="FunFam" id="1.10.10.2830:FF:000001">
    <property type="entry name" value="Chromosome partitioning protein ParB"/>
    <property type="match status" value="1"/>
</dbReference>
<comment type="subcellular location">
    <subcellularLocation>
        <location evidence="1">Cytoplasm</location>
        <location evidence="1">Nucleoid</location>
    </subcellularLocation>
</comment>
<dbReference type="InterPro" id="IPR050336">
    <property type="entry name" value="Chromosome_partition/occlusion"/>
</dbReference>